<dbReference type="SMART" id="SM00647">
    <property type="entry name" value="IBR"/>
    <property type="match status" value="2"/>
</dbReference>
<dbReference type="InterPro" id="IPR031127">
    <property type="entry name" value="E3_UB_ligase_RBR"/>
</dbReference>
<dbReference type="RefSeq" id="XP_068354672.1">
    <property type="nucleotide sequence ID" value="XM_068507998.1"/>
</dbReference>
<dbReference type="InterPro" id="IPR001841">
    <property type="entry name" value="Znf_RING"/>
</dbReference>
<keyword evidence="4" id="KW-0479">Metal-binding</keyword>
<dbReference type="EC" id="2.3.2.31" evidence="2"/>
<dbReference type="GO" id="GO:0008270">
    <property type="term" value="F:zinc ion binding"/>
    <property type="evidence" value="ECO:0007669"/>
    <property type="project" value="UniProtKB-KW"/>
</dbReference>
<gene>
    <name evidence="13" type="ORF">TRFO_31556</name>
</gene>
<dbReference type="CDD" id="cd16773">
    <property type="entry name" value="RING-HC_RBR_TRIAD1"/>
    <property type="match status" value="1"/>
</dbReference>
<feature type="coiled-coil region" evidence="10">
    <location>
        <begin position="417"/>
        <end position="451"/>
    </location>
</feature>
<reference evidence="13" key="1">
    <citation type="submission" date="2016-10" db="EMBL/GenBank/DDBJ databases">
        <authorList>
            <person name="Benchimol M."/>
            <person name="Almeida L.G."/>
            <person name="Vasconcelos A.T."/>
            <person name="Perreira-Neves A."/>
            <person name="Rosa I.A."/>
            <person name="Tasca T."/>
            <person name="Bogo M.R."/>
            <person name="de Souza W."/>
        </authorList>
    </citation>
    <scope>NUCLEOTIDE SEQUENCE [LARGE SCALE GENOMIC DNA]</scope>
    <source>
        <strain evidence="13">K</strain>
    </source>
</reference>
<keyword evidence="7" id="KW-0833">Ubl conjugation pathway</keyword>
<comment type="caution">
    <text evidence="13">The sequence shown here is derived from an EMBL/GenBank/DDBJ whole genome shotgun (WGS) entry which is preliminary data.</text>
</comment>
<dbReference type="AlphaFoldDB" id="A0A1J4JSX5"/>
<keyword evidence="8" id="KW-0862">Zinc</keyword>
<evidence type="ECO:0000256" key="10">
    <source>
        <dbReference type="SAM" id="Coils"/>
    </source>
</evidence>
<dbReference type="PROSITE" id="PS50089">
    <property type="entry name" value="ZF_RING_2"/>
    <property type="match status" value="1"/>
</dbReference>
<organism evidence="13 14">
    <name type="scientific">Tritrichomonas foetus</name>
    <dbReference type="NCBI Taxonomy" id="1144522"/>
    <lineage>
        <taxon>Eukaryota</taxon>
        <taxon>Metamonada</taxon>
        <taxon>Parabasalia</taxon>
        <taxon>Tritrichomonadida</taxon>
        <taxon>Tritrichomonadidae</taxon>
        <taxon>Tritrichomonas</taxon>
    </lineage>
</organism>
<dbReference type="EMBL" id="MLAK01000906">
    <property type="protein sequence ID" value="OHT01536.1"/>
    <property type="molecule type" value="Genomic_DNA"/>
</dbReference>
<accession>A0A1J4JSX5</accession>
<dbReference type="OrthoDB" id="10009520at2759"/>
<dbReference type="Gene3D" id="1.20.120.1750">
    <property type="match status" value="1"/>
</dbReference>
<dbReference type="Gene3D" id="3.30.40.10">
    <property type="entry name" value="Zinc/RING finger domain, C3HC4 (zinc finger)"/>
    <property type="match status" value="1"/>
</dbReference>
<sequence>MSISIDFGGFSSSSSDENNMVRNDSLKAIKDASFYSIVLSYSQQAADILNIHNDVAFLCLQQCNFDYERLLCEFVTEKQKFLNNLNLNEDNLNSPQNLIKKGSHESISTCNICFCDITDNKMLALPCGHFFCEECWKCMILNEINDIQVAAHCMESDCKSTVLAKDIEILCGKEIAEKYIYKLNQNSISIAVNVKRCSNKNCNLLLSADDIGKLWITSCQCGQKTCWKCGLHNHAPLECKFVNEWKNLVGIHSDNFWISQHKKPCAKCHIPIEKNGGCNHMTCNNCKYEFCWICGHEWNTHEGDSYECNKAIYENTKISQIDDIRLEHYTSRFMSHKESSRIEKRKYEFTKALFDSYFNNNKIEIDRILHVRNFARRILKWSYPYAYYLQYDSIELKLFEFAQRDLEIEMEKLCFTMEHEFSQKKKIENKLKQVELRIEMLIKHVEEERIKVKE</sequence>
<keyword evidence="6 9" id="KW-0863">Zinc-finger</keyword>
<evidence type="ECO:0000256" key="5">
    <source>
        <dbReference type="ARBA" id="ARBA00022737"/>
    </source>
</evidence>
<evidence type="ECO:0000256" key="2">
    <source>
        <dbReference type="ARBA" id="ARBA00012251"/>
    </source>
</evidence>
<feature type="domain" description="RING-type" evidence="12">
    <location>
        <begin position="106"/>
        <end position="312"/>
    </location>
</feature>
<evidence type="ECO:0000259" key="12">
    <source>
        <dbReference type="PROSITE" id="PS51873"/>
    </source>
</evidence>
<dbReference type="InterPro" id="IPR002867">
    <property type="entry name" value="IBR_dom"/>
</dbReference>
<keyword evidence="3" id="KW-0808">Transferase</keyword>
<dbReference type="InterPro" id="IPR044066">
    <property type="entry name" value="TRIAD_supradom"/>
</dbReference>
<dbReference type="PANTHER" id="PTHR11685">
    <property type="entry name" value="RBR FAMILY RING FINGER AND IBR DOMAIN-CONTAINING"/>
    <property type="match status" value="1"/>
</dbReference>
<keyword evidence="14" id="KW-1185">Reference proteome</keyword>
<dbReference type="Pfam" id="PF22191">
    <property type="entry name" value="IBR_1"/>
    <property type="match status" value="1"/>
</dbReference>
<dbReference type="Pfam" id="PF01485">
    <property type="entry name" value="IBR"/>
    <property type="match status" value="1"/>
</dbReference>
<evidence type="ECO:0000256" key="6">
    <source>
        <dbReference type="ARBA" id="ARBA00022771"/>
    </source>
</evidence>
<evidence type="ECO:0000313" key="14">
    <source>
        <dbReference type="Proteomes" id="UP000179807"/>
    </source>
</evidence>
<evidence type="ECO:0000256" key="7">
    <source>
        <dbReference type="ARBA" id="ARBA00022786"/>
    </source>
</evidence>
<dbReference type="InterPro" id="IPR013083">
    <property type="entry name" value="Znf_RING/FYVE/PHD"/>
</dbReference>
<keyword evidence="10" id="KW-0175">Coiled coil</keyword>
<keyword evidence="5" id="KW-0677">Repeat</keyword>
<dbReference type="SUPFAM" id="SSF57850">
    <property type="entry name" value="RING/U-box"/>
    <property type="match status" value="3"/>
</dbReference>
<dbReference type="GO" id="GO:0016567">
    <property type="term" value="P:protein ubiquitination"/>
    <property type="evidence" value="ECO:0007669"/>
    <property type="project" value="InterPro"/>
</dbReference>
<evidence type="ECO:0000256" key="4">
    <source>
        <dbReference type="ARBA" id="ARBA00022723"/>
    </source>
</evidence>
<comment type="catalytic activity">
    <reaction evidence="1">
        <text>[E2 ubiquitin-conjugating enzyme]-S-ubiquitinyl-L-cysteine + [acceptor protein]-L-lysine = [E2 ubiquitin-conjugating enzyme]-L-cysteine + [acceptor protein]-N(6)-ubiquitinyl-L-lysine.</text>
        <dbReference type="EC" id="2.3.2.31"/>
    </reaction>
</comment>
<dbReference type="GeneID" id="94842702"/>
<proteinExistence type="predicted"/>
<evidence type="ECO:0000256" key="9">
    <source>
        <dbReference type="PROSITE-ProRule" id="PRU00175"/>
    </source>
</evidence>
<protein>
    <recommendedName>
        <fullName evidence="2">RBR-type E3 ubiquitin transferase</fullName>
        <ecNumber evidence="2">2.3.2.31</ecNumber>
    </recommendedName>
</protein>
<evidence type="ECO:0000259" key="11">
    <source>
        <dbReference type="PROSITE" id="PS50089"/>
    </source>
</evidence>
<evidence type="ECO:0000256" key="1">
    <source>
        <dbReference type="ARBA" id="ARBA00001798"/>
    </source>
</evidence>
<name>A0A1J4JSX5_9EUKA</name>
<dbReference type="Proteomes" id="UP000179807">
    <property type="component" value="Unassembled WGS sequence"/>
</dbReference>
<dbReference type="VEuPathDB" id="TrichDB:TRFO_31556"/>
<evidence type="ECO:0000256" key="3">
    <source>
        <dbReference type="ARBA" id="ARBA00022679"/>
    </source>
</evidence>
<evidence type="ECO:0000256" key="8">
    <source>
        <dbReference type="ARBA" id="ARBA00022833"/>
    </source>
</evidence>
<evidence type="ECO:0000313" key="13">
    <source>
        <dbReference type="EMBL" id="OHT01536.1"/>
    </source>
</evidence>
<feature type="domain" description="RING-type" evidence="11">
    <location>
        <begin position="110"/>
        <end position="153"/>
    </location>
</feature>
<dbReference type="PROSITE" id="PS51873">
    <property type="entry name" value="TRIAD"/>
    <property type="match status" value="1"/>
</dbReference>
<dbReference type="GO" id="GO:0061630">
    <property type="term" value="F:ubiquitin protein ligase activity"/>
    <property type="evidence" value="ECO:0007669"/>
    <property type="project" value="UniProtKB-EC"/>
</dbReference>